<gene>
    <name evidence="7" type="ORF">DNTS_029328</name>
</gene>
<dbReference type="InterPro" id="IPR013783">
    <property type="entry name" value="Ig-like_fold"/>
</dbReference>
<name>A0A553NN82_9TELE</name>
<evidence type="ECO:0000256" key="4">
    <source>
        <dbReference type="ARBA" id="ARBA00023180"/>
    </source>
</evidence>
<dbReference type="PROSITE" id="PS50835">
    <property type="entry name" value="IG_LIKE"/>
    <property type="match status" value="1"/>
</dbReference>
<dbReference type="GO" id="GO:0050839">
    <property type="term" value="F:cell adhesion molecule binding"/>
    <property type="evidence" value="ECO:0007669"/>
    <property type="project" value="TreeGrafter"/>
</dbReference>
<evidence type="ECO:0000256" key="5">
    <source>
        <dbReference type="ARBA" id="ARBA00023319"/>
    </source>
</evidence>
<evidence type="ECO:0000256" key="2">
    <source>
        <dbReference type="ARBA" id="ARBA00023136"/>
    </source>
</evidence>
<sequence>MTVRAGATALLKCEVLRASGTVQWVKDGLLLGPQRLLPGYPRYSMTGEQQKGQYHLQIRDVTLEDDASYEC</sequence>
<evidence type="ECO:0000313" key="8">
    <source>
        <dbReference type="Proteomes" id="UP000316079"/>
    </source>
</evidence>
<dbReference type="Pfam" id="PF13927">
    <property type="entry name" value="Ig_3"/>
    <property type="match status" value="1"/>
</dbReference>
<comment type="subcellular location">
    <subcellularLocation>
        <location evidence="1">Membrane</location>
        <topology evidence="1">Single-pass type I membrane protein</topology>
    </subcellularLocation>
</comment>
<dbReference type="InterPro" id="IPR036179">
    <property type="entry name" value="Ig-like_dom_sf"/>
</dbReference>
<dbReference type="GO" id="GO:0005886">
    <property type="term" value="C:plasma membrane"/>
    <property type="evidence" value="ECO:0007669"/>
    <property type="project" value="TreeGrafter"/>
</dbReference>
<dbReference type="OrthoDB" id="10028801at2759"/>
<dbReference type="EMBL" id="SRMA01026819">
    <property type="protein sequence ID" value="TRY66902.1"/>
    <property type="molecule type" value="Genomic_DNA"/>
</dbReference>
<keyword evidence="4" id="KW-0325">Glycoprotein</keyword>
<dbReference type="InterPro" id="IPR051275">
    <property type="entry name" value="Cell_adhesion_signaling"/>
</dbReference>
<dbReference type="PANTHER" id="PTHR11640:SF136">
    <property type="entry name" value="NEPHRIN"/>
    <property type="match status" value="1"/>
</dbReference>
<dbReference type="Proteomes" id="UP000316079">
    <property type="component" value="Unassembled WGS sequence"/>
</dbReference>
<dbReference type="Gene3D" id="2.60.40.10">
    <property type="entry name" value="Immunoglobulins"/>
    <property type="match status" value="1"/>
</dbReference>
<keyword evidence="5" id="KW-0393">Immunoglobulin domain</keyword>
<dbReference type="AlphaFoldDB" id="A0A553NN82"/>
<keyword evidence="3" id="KW-1015">Disulfide bond</keyword>
<proteinExistence type="predicted"/>
<feature type="non-terminal residue" evidence="7">
    <location>
        <position position="71"/>
    </location>
</feature>
<comment type="caution">
    <text evidence="7">The sequence shown here is derived from an EMBL/GenBank/DDBJ whole genome shotgun (WGS) entry which is preliminary data.</text>
</comment>
<reference evidence="7 8" key="1">
    <citation type="journal article" date="2019" name="Sci. Data">
        <title>Hybrid genome assembly and annotation of Danionella translucida.</title>
        <authorList>
            <person name="Kadobianskyi M."/>
            <person name="Schulze L."/>
            <person name="Schuelke M."/>
            <person name="Judkewitz B."/>
        </authorList>
    </citation>
    <scope>NUCLEOTIDE SEQUENCE [LARGE SCALE GENOMIC DNA]</scope>
    <source>
        <strain evidence="7 8">Bolton</strain>
    </source>
</reference>
<dbReference type="PANTHER" id="PTHR11640">
    <property type="entry name" value="NEPHRIN"/>
    <property type="match status" value="1"/>
</dbReference>
<dbReference type="GO" id="GO:0098609">
    <property type="term" value="P:cell-cell adhesion"/>
    <property type="evidence" value="ECO:0007669"/>
    <property type="project" value="TreeGrafter"/>
</dbReference>
<evidence type="ECO:0000256" key="3">
    <source>
        <dbReference type="ARBA" id="ARBA00023157"/>
    </source>
</evidence>
<dbReference type="InterPro" id="IPR007110">
    <property type="entry name" value="Ig-like_dom"/>
</dbReference>
<organism evidence="7 8">
    <name type="scientific">Danionella cerebrum</name>
    <dbReference type="NCBI Taxonomy" id="2873325"/>
    <lineage>
        <taxon>Eukaryota</taxon>
        <taxon>Metazoa</taxon>
        <taxon>Chordata</taxon>
        <taxon>Craniata</taxon>
        <taxon>Vertebrata</taxon>
        <taxon>Euteleostomi</taxon>
        <taxon>Actinopterygii</taxon>
        <taxon>Neopterygii</taxon>
        <taxon>Teleostei</taxon>
        <taxon>Ostariophysi</taxon>
        <taxon>Cypriniformes</taxon>
        <taxon>Danionidae</taxon>
        <taxon>Danioninae</taxon>
        <taxon>Danionella</taxon>
    </lineage>
</organism>
<dbReference type="STRING" id="623744.A0A553NN82"/>
<feature type="domain" description="Ig-like" evidence="6">
    <location>
        <begin position="1"/>
        <end position="71"/>
    </location>
</feature>
<keyword evidence="2" id="KW-0472">Membrane</keyword>
<dbReference type="SUPFAM" id="SSF48726">
    <property type="entry name" value="Immunoglobulin"/>
    <property type="match status" value="1"/>
</dbReference>
<accession>A0A553NN82</accession>
<evidence type="ECO:0000313" key="7">
    <source>
        <dbReference type="EMBL" id="TRY66902.1"/>
    </source>
</evidence>
<evidence type="ECO:0000256" key="1">
    <source>
        <dbReference type="ARBA" id="ARBA00004479"/>
    </source>
</evidence>
<dbReference type="GO" id="GO:0005911">
    <property type="term" value="C:cell-cell junction"/>
    <property type="evidence" value="ECO:0007669"/>
    <property type="project" value="TreeGrafter"/>
</dbReference>
<keyword evidence="8" id="KW-1185">Reference proteome</keyword>
<protein>
    <recommendedName>
        <fullName evidence="6">Ig-like domain-containing protein</fullName>
    </recommendedName>
</protein>
<evidence type="ECO:0000259" key="6">
    <source>
        <dbReference type="PROSITE" id="PS50835"/>
    </source>
</evidence>